<reference evidence="7 8" key="1">
    <citation type="submission" date="2019-07" db="EMBL/GenBank/DDBJ databases">
        <authorList>
            <person name="Kim J."/>
        </authorList>
    </citation>
    <scope>NUCLEOTIDE SEQUENCE [LARGE SCALE GENOMIC DNA]</scope>
    <source>
        <strain evidence="7 8">JC52</strain>
    </source>
</reference>
<proteinExistence type="predicted"/>
<sequence length="117" mass="12789">MIKYLMLFGSLSLTVVANTLLKMASKSLSFEGGIVSVLLGYLSSQLIIGGFAAYALAAVVWVYCLSAFDLSYVTFVSSVQYILIIAVSILVFQEQISMMKWSGCAFIMIGVIFWMKG</sequence>
<evidence type="ECO:0000256" key="1">
    <source>
        <dbReference type="ARBA" id="ARBA00004651"/>
    </source>
</evidence>
<dbReference type="InterPro" id="IPR000390">
    <property type="entry name" value="Small_drug/metabolite_transptr"/>
</dbReference>
<evidence type="ECO:0000256" key="6">
    <source>
        <dbReference type="SAM" id="Phobius"/>
    </source>
</evidence>
<dbReference type="PANTHER" id="PTHR30561:SF9">
    <property type="entry name" value="4-AMINO-4-DEOXY-L-ARABINOSE-PHOSPHOUNDECAPRENOL FLIPPASE SUBUNIT ARNF-RELATED"/>
    <property type="match status" value="1"/>
</dbReference>
<dbReference type="RefSeq" id="WP_144846129.1">
    <property type="nucleotide sequence ID" value="NZ_VNJI01000010.1"/>
</dbReference>
<dbReference type="Proteomes" id="UP000317036">
    <property type="component" value="Unassembled WGS sequence"/>
</dbReference>
<feature type="transmembrane region" description="Helical" evidence="6">
    <location>
        <begin position="98"/>
        <end position="115"/>
    </location>
</feature>
<keyword evidence="8" id="KW-1185">Reference proteome</keyword>
<dbReference type="EMBL" id="VNJI01000010">
    <property type="protein sequence ID" value="TVY10081.1"/>
    <property type="molecule type" value="Genomic_DNA"/>
</dbReference>
<accession>A0A559KD71</accession>
<evidence type="ECO:0000313" key="7">
    <source>
        <dbReference type="EMBL" id="TVY10081.1"/>
    </source>
</evidence>
<comment type="caution">
    <text evidence="7">The sequence shown here is derived from an EMBL/GenBank/DDBJ whole genome shotgun (WGS) entry which is preliminary data.</text>
</comment>
<organism evidence="7 8">
    <name type="scientific">Paenibacillus cremeus</name>
    <dbReference type="NCBI Taxonomy" id="2163881"/>
    <lineage>
        <taxon>Bacteria</taxon>
        <taxon>Bacillati</taxon>
        <taxon>Bacillota</taxon>
        <taxon>Bacilli</taxon>
        <taxon>Bacillales</taxon>
        <taxon>Paenibacillaceae</taxon>
        <taxon>Paenibacillus</taxon>
    </lineage>
</organism>
<dbReference type="SUPFAM" id="SSF103481">
    <property type="entry name" value="Multidrug resistance efflux transporter EmrE"/>
    <property type="match status" value="1"/>
</dbReference>
<evidence type="ECO:0000256" key="4">
    <source>
        <dbReference type="ARBA" id="ARBA00022989"/>
    </source>
</evidence>
<dbReference type="InterPro" id="IPR037185">
    <property type="entry name" value="EmrE-like"/>
</dbReference>
<keyword evidence="5 6" id="KW-0472">Membrane</keyword>
<dbReference type="PANTHER" id="PTHR30561">
    <property type="entry name" value="SMR FAMILY PROTON-DEPENDENT DRUG EFFLUX TRANSPORTER SUGE"/>
    <property type="match status" value="1"/>
</dbReference>
<evidence type="ECO:0000256" key="3">
    <source>
        <dbReference type="ARBA" id="ARBA00022692"/>
    </source>
</evidence>
<dbReference type="Gene3D" id="1.10.3730.20">
    <property type="match status" value="1"/>
</dbReference>
<dbReference type="OrthoDB" id="513492at2"/>
<evidence type="ECO:0000256" key="2">
    <source>
        <dbReference type="ARBA" id="ARBA00022475"/>
    </source>
</evidence>
<keyword evidence="2" id="KW-1003">Cell membrane</keyword>
<protein>
    <recommendedName>
        <fullName evidence="9">EamA domain-containing protein</fullName>
    </recommendedName>
</protein>
<comment type="subcellular location">
    <subcellularLocation>
        <location evidence="1">Cell membrane</location>
        <topology evidence="1">Multi-pass membrane protein</topology>
    </subcellularLocation>
</comment>
<dbReference type="GO" id="GO:0005886">
    <property type="term" value="C:plasma membrane"/>
    <property type="evidence" value="ECO:0007669"/>
    <property type="project" value="UniProtKB-SubCell"/>
</dbReference>
<name>A0A559KD71_9BACL</name>
<feature type="transmembrane region" description="Helical" evidence="6">
    <location>
        <begin position="41"/>
        <end position="63"/>
    </location>
</feature>
<feature type="transmembrane region" description="Helical" evidence="6">
    <location>
        <begin position="70"/>
        <end position="92"/>
    </location>
</feature>
<gene>
    <name evidence="7" type="ORF">FPZ49_10175</name>
</gene>
<keyword evidence="3 6" id="KW-0812">Transmembrane</keyword>
<keyword evidence="4 6" id="KW-1133">Transmembrane helix</keyword>
<evidence type="ECO:0000313" key="8">
    <source>
        <dbReference type="Proteomes" id="UP000317036"/>
    </source>
</evidence>
<dbReference type="AlphaFoldDB" id="A0A559KD71"/>
<evidence type="ECO:0008006" key="9">
    <source>
        <dbReference type="Google" id="ProtNLM"/>
    </source>
</evidence>
<dbReference type="GO" id="GO:0022857">
    <property type="term" value="F:transmembrane transporter activity"/>
    <property type="evidence" value="ECO:0007669"/>
    <property type="project" value="InterPro"/>
</dbReference>
<evidence type="ECO:0000256" key="5">
    <source>
        <dbReference type="ARBA" id="ARBA00023136"/>
    </source>
</evidence>